<feature type="domain" description="Proline dehydrogenase" evidence="10">
    <location>
        <begin position="73"/>
        <end position="318"/>
    </location>
</feature>
<keyword evidence="7" id="KW-0560">Oxidoreductase</keyword>
<comment type="pathway">
    <text evidence="2">Amino-acid degradation; L-proline degradation into L-glutamate; L-glutamate from L-proline: step 1/2.</text>
</comment>
<evidence type="ECO:0000256" key="1">
    <source>
        <dbReference type="ARBA" id="ARBA00001974"/>
    </source>
</evidence>
<dbReference type="PANTHER" id="PTHR13914:SF0">
    <property type="entry name" value="PROLINE DEHYDROGENASE 1, MITOCHONDRIAL"/>
    <property type="match status" value="1"/>
</dbReference>
<evidence type="ECO:0000256" key="9">
    <source>
        <dbReference type="ARBA" id="ARBA00048779"/>
    </source>
</evidence>
<dbReference type="PIRSF" id="PIRSF000196">
    <property type="entry name" value="Pro_dehydrog"/>
    <property type="match status" value="1"/>
</dbReference>
<dbReference type="Gene3D" id="3.20.20.220">
    <property type="match status" value="1"/>
</dbReference>
<keyword evidence="5" id="KW-0547">Nucleotide-binding</keyword>
<reference evidence="11" key="1">
    <citation type="submission" date="2018-05" db="EMBL/GenBank/DDBJ databases">
        <authorList>
            <person name="Lanie J.A."/>
            <person name="Ng W.-L."/>
            <person name="Kazmierczak K.M."/>
            <person name="Andrzejewski T.M."/>
            <person name="Davidsen T.M."/>
            <person name="Wayne K.J."/>
            <person name="Tettelin H."/>
            <person name="Glass J.I."/>
            <person name="Rusch D."/>
            <person name="Podicherti R."/>
            <person name="Tsui H.-C.T."/>
            <person name="Winkler M.E."/>
        </authorList>
    </citation>
    <scope>NUCLEOTIDE SEQUENCE</scope>
</reference>
<evidence type="ECO:0000256" key="5">
    <source>
        <dbReference type="ARBA" id="ARBA00022741"/>
    </source>
</evidence>
<dbReference type="GO" id="GO:0000166">
    <property type="term" value="F:nucleotide binding"/>
    <property type="evidence" value="ECO:0007669"/>
    <property type="project" value="UniProtKB-KW"/>
</dbReference>
<comment type="catalytic activity">
    <reaction evidence="9">
        <text>L-proline + a quinone = (S)-1-pyrroline-5-carboxylate + a quinol + H(+)</text>
        <dbReference type="Rhea" id="RHEA:23784"/>
        <dbReference type="ChEBI" id="CHEBI:15378"/>
        <dbReference type="ChEBI" id="CHEBI:17388"/>
        <dbReference type="ChEBI" id="CHEBI:24646"/>
        <dbReference type="ChEBI" id="CHEBI:60039"/>
        <dbReference type="ChEBI" id="CHEBI:132124"/>
        <dbReference type="EC" id="1.5.5.2"/>
    </reaction>
</comment>
<evidence type="ECO:0000256" key="3">
    <source>
        <dbReference type="ARBA" id="ARBA00012695"/>
    </source>
</evidence>
<dbReference type="InterPro" id="IPR008219">
    <property type="entry name" value="PRODH_bac_arc"/>
</dbReference>
<dbReference type="UniPathway" id="UPA00261">
    <property type="reaction ID" value="UER00373"/>
</dbReference>
<dbReference type="InterPro" id="IPR015659">
    <property type="entry name" value="Proline_oxidase"/>
</dbReference>
<dbReference type="GO" id="GO:0010133">
    <property type="term" value="P:L-proline catabolic process to L-glutamate"/>
    <property type="evidence" value="ECO:0007669"/>
    <property type="project" value="UniProtKB-UniPathway"/>
</dbReference>
<dbReference type="InterPro" id="IPR002872">
    <property type="entry name" value="Proline_DH_dom"/>
</dbReference>
<keyword evidence="8" id="KW-0642">Proline metabolism</keyword>
<evidence type="ECO:0000256" key="8">
    <source>
        <dbReference type="ARBA" id="ARBA00023062"/>
    </source>
</evidence>
<dbReference type="EMBL" id="UINC01017455">
    <property type="protein sequence ID" value="SVA72384.1"/>
    <property type="molecule type" value="Genomic_DNA"/>
</dbReference>
<evidence type="ECO:0000256" key="2">
    <source>
        <dbReference type="ARBA" id="ARBA00004739"/>
    </source>
</evidence>
<sequence length="332" mass="37262">MSGRCHFRGGGMILKTPRCSRYFAGKHSVDTESSMSLIDKLIGATVPLVPKPLVRRIAASYIAGETLDDQVVAIKELNDKGFMAASAILGEDVTRRSESTEAVGQYEEVLATIASNRLNSNIHVKLTHLGLKLDKEFCYNNVKRLLEVAGTHGNFVRIDMEDSPTTDDTFDIFFRLNAEFENVGCVVQACLHRTANDVKELATVKANVRVCKGIYIEPREIAYLDPGAIRENYAGLLEELLKASCYVGIATHDKWLVAEAIRTIATLDLDVSRYEFQMLHGVDPELRRSIVETGHRLRVAVPFGPMWYAYSIRRLRKNPRIARYVLQSLFTH</sequence>
<dbReference type="EC" id="1.5.5.2" evidence="3"/>
<proteinExistence type="predicted"/>
<protein>
    <recommendedName>
        <fullName evidence="3">proline dehydrogenase</fullName>
        <ecNumber evidence="3">1.5.5.2</ecNumber>
    </recommendedName>
</protein>
<evidence type="ECO:0000259" key="10">
    <source>
        <dbReference type="Pfam" id="PF01619"/>
    </source>
</evidence>
<organism evidence="11">
    <name type="scientific">marine metagenome</name>
    <dbReference type="NCBI Taxonomy" id="408172"/>
    <lineage>
        <taxon>unclassified sequences</taxon>
        <taxon>metagenomes</taxon>
        <taxon>ecological metagenomes</taxon>
    </lineage>
</organism>
<dbReference type="AlphaFoldDB" id="A0A381Y5U1"/>
<dbReference type="InterPro" id="IPR029041">
    <property type="entry name" value="FAD-linked_oxidoreductase-like"/>
</dbReference>
<keyword evidence="6" id="KW-0274">FAD</keyword>
<dbReference type="Pfam" id="PF01619">
    <property type="entry name" value="Pro_dh"/>
    <property type="match status" value="1"/>
</dbReference>
<accession>A0A381Y5U1</accession>
<dbReference type="GO" id="GO:0004657">
    <property type="term" value="F:proline dehydrogenase activity"/>
    <property type="evidence" value="ECO:0007669"/>
    <property type="project" value="UniProtKB-EC"/>
</dbReference>
<evidence type="ECO:0000313" key="11">
    <source>
        <dbReference type="EMBL" id="SVA72384.1"/>
    </source>
</evidence>
<name>A0A381Y5U1_9ZZZZ</name>
<evidence type="ECO:0000256" key="6">
    <source>
        <dbReference type="ARBA" id="ARBA00022827"/>
    </source>
</evidence>
<evidence type="ECO:0000256" key="4">
    <source>
        <dbReference type="ARBA" id="ARBA00022630"/>
    </source>
</evidence>
<gene>
    <name evidence="11" type="ORF">METZ01_LOCUS125238</name>
</gene>
<evidence type="ECO:0000256" key="7">
    <source>
        <dbReference type="ARBA" id="ARBA00023002"/>
    </source>
</evidence>
<dbReference type="SUPFAM" id="SSF51730">
    <property type="entry name" value="FAD-linked oxidoreductase"/>
    <property type="match status" value="1"/>
</dbReference>
<comment type="cofactor">
    <cofactor evidence="1">
        <name>FAD</name>
        <dbReference type="ChEBI" id="CHEBI:57692"/>
    </cofactor>
</comment>
<keyword evidence="4" id="KW-0285">Flavoprotein</keyword>
<dbReference type="PANTHER" id="PTHR13914">
    <property type="entry name" value="PROLINE OXIDASE"/>
    <property type="match status" value="1"/>
</dbReference>